<accession>A0A074ZHP1</accession>
<keyword evidence="3" id="KW-1185">Reference proteome</keyword>
<dbReference type="EMBL" id="KL596881">
    <property type="protein sequence ID" value="KER22770.1"/>
    <property type="molecule type" value="Genomic_DNA"/>
</dbReference>
<evidence type="ECO:0000313" key="3">
    <source>
        <dbReference type="Proteomes" id="UP000054324"/>
    </source>
</evidence>
<proteinExistence type="predicted"/>
<feature type="region of interest" description="Disordered" evidence="1">
    <location>
        <begin position="77"/>
        <end position="96"/>
    </location>
</feature>
<dbReference type="AlphaFoldDB" id="A0A074ZHP1"/>
<reference evidence="2 3" key="1">
    <citation type="submission" date="2013-11" db="EMBL/GenBank/DDBJ databases">
        <title>Opisthorchis viverrini - life in the bile duct.</title>
        <authorList>
            <person name="Young N.D."/>
            <person name="Nagarajan N."/>
            <person name="Lin S.J."/>
            <person name="Korhonen P.K."/>
            <person name="Jex A.R."/>
            <person name="Hall R.S."/>
            <person name="Safavi-Hemami H."/>
            <person name="Kaewkong W."/>
            <person name="Bertrand D."/>
            <person name="Gao S."/>
            <person name="Seet Q."/>
            <person name="Wongkham S."/>
            <person name="Teh B.T."/>
            <person name="Wongkham C."/>
            <person name="Intapan P.M."/>
            <person name="Maleewong W."/>
            <person name="Yang X."/>
            <person name="Hu M."/>
            <person name="Wang Z."/>
            <person name="Hofmann A."/>
            <person name="Sternberg P.W."/>
            <person name="Tan P."/>
            <person name="Wang J."/>
            <person name="Gasser R.B."/>
        </authorList>
    </citation>
    <scope>NUCLEOTIDE SEQUENCE [LARGE SCALE GENOMIC DNA]</scope>
</reference>
<dbReference type="Proteomes" id="UP000054324">
    <property type="component" value="Unassembled WGS sequence"/>
</dbReference>
<dbReference type="CTD" id="20323392"/>
<dbReference type="KEGG" id="ovi:T265_09213"/>
<sequence length="123" mass="14450">MIIDQVAVDLFAELGNWWLLICSPSLAIDSQTFRHHSRRHLQCAVGWRSRPRRNTDQERANQNPGYSAKAALCRPYKRRHKERNYPTNSALKMSPRMVTKRLRINCQARRTDQQPPDRLPISQ</sequence>
<dbReference type="GeneID" id="20323392"/>
<dbReference type="OrthoDB" id="6311203at2759"/>
<organism evidence="2 3">
    <name type="scientific">Opisthorchis viverrini</name>
    <name type="common">Southeast Asian liver fluke</name>
    <dbReference type="NCBI Taxonomy" id="6198"/>
    <lineage>
        <taxon>Eukaryota</taxon>
        <taxon>Metazoa</taxon>
        <taxon>Spiralia</taxon>
        <taxon>Lophotrochozoa</taxon>
        <taxon>Platyhelminthes</taxon>
        <taxon>Trematoda</taxon>
        <taxon>Digenea</taxon>
        <taxon>Opisthorchiida</taxon>
        <taxon>Opisthorchiata</taxon>
        <taxon>Opisthorchiidae</taxon>
        <taxon>Opisthorchis</taxon>
    </lineage>
</organism>
<name>A0A074ZHP1_OPIVI</name>
<protein>
    <submittedName>
        <fullName evidence="2">Uncharacterized protein</fullName>
    </submittedName>
</protein>
<evidence type="ECO:0000256" key="1">
    <source>
        <dbReference type="SAM" id="MobiDB-lite"/>
    </source>
</evidence>
<evidence type="ECO:0000313" key="2">
    <source>
        <dbReference type="EMBL" id="KER22770.1"/>
    </source>
</evidence>
<gene>
    <name evidence="2" type="ORF">T265_09213</name>
</gene>
<dbReference type="RefSeq" id="XP_009173490.1">
    <property type="nucleotide sequence ID" value="XM_009175226.1"/>
</dbReference>